<accession>A0ABU0F8Z2</accession>
<dbReference type="Pfam" id="PF00881">
    <property type="entry name" value="Nitroreductase"/>
    <property type="match status" value="1"/>
</dbReference>
<dbReference type="InterPro" id="IPR029479">
    <property type="entry name" value="Nitroreductase"/>
</dbReference>
<evidence type="ECO:0000313" key="3">
    <source>
        <dbReference type="Proteomes" id="UP001237448"/>
    </source>
</evidence>
<dbReference type="PANTHER" id="PTHR43745">
    <property type="entry name" value="NITROREDUCTASE MJ1384-RELATED"/>
    <property type="match status" value="1"/>
</dbReference>
<comment type="caution">
    <text evidence="2">The sequence shown here is derived from an EMBL/GenBank/DDBJ whole genome shotgun (WGS) entry which is preliminary data.</text>
</comment>
<dbReference type="RefSeq" id="WP_307422832.1">
    <property type="nucleotide sequence ID" value="NZ_JAUSVK010000001.1"/>
</dbReference>
<keyword evidence="3" id="KW-1185">Reference proteome</keyword>
<dbReference type="SUPFAM" id="SSF55469">
    <property type="entry name" value="FMN-dependent nitroreductase-like"/>
    <property type="match status" value="1"/>
</dbReference>
<feature type="domain" description="Nitroreductase" evidence="1">
    <location>
        <begin position="33"/>
        <end position="214"/>
    </location>
</feature>
<dbReference type="EMBL" id="JAUSVK010000001">
    <property type="protein sequence ID" value="MDQ0391077.1"/>
    <property type="molecule type" value="Genomic_DNA"/>
</dbReference>
<evidence type="ECO:0000259" key="1">
    <source>
        <dbReference type="Pfam" id="PF00881"/>
    </source>
</evidence>
<dbReference type="InterPro" id="IPR000415">
    <property type="entry name" value="Nitroreductase-like"/>
</dbReference>
<name>A0ABU0F8Z2_9HYPH</name>
<dbReference type="Gene3D" id="3.40.109.10">
    <property type="entry name" value="NADH Oxidase"/>
    <property type="match status" value="1"/>
</dbReference>
<dbReference type="InterPro" id="IPR052544">
    <property type="entry name" value="Bacteriocin_Proc_Enz"/>
</dbReference>
<reference evidence="2 3" key="1">
    <citation type="submission" date="2023-07" db="EMBL/GenBank/DDBJ databases">
        <title>Genomic Encyclopedia of Type Strains, Phase IV (KMG-IV): sequencing the most valuable type-strain genomes for metagenomic binning, comparative biology and taxonomic classification.</title>
        <authorList>
            <person name="Goeker M."/>
        </authorList>
    </citation>
    <scope>NUCLEOTIDE SEQUENCE [LARGE SCALE GENOMIC DNA]</scope>
    <source>
        <strain evidence="2 3">DSM 5896</strain>
    </source>
</reference>
<gene>
    <name evidence="2" type="ORF">J3R73_000869</name>
</gene>
<dbReference type="Proteomes" id="UP001237448">
    <property type="component" value="Unassembled WGS sequence"/>
</dbReference>
<protein>
    <submittedName>
        <fullName evidence="2">Nitroreductase</fullName>
    </submittedName>
</protein>
<proteinExistence type="predicted"/>
<evidence type="ECO:0000313" key="2">
    <source>
        <dbReference type="EMBL" id="MDQ0391077.1"/>
    </source>
</evidence>
<organism evidence="2 3">
    <name type="scientific">Labrys monachus</name>
    <dbReference type="NCBI Taxonomy" id="217067"/>
    <lineage>
        <taxon>Bacteria</taxon>
        <taxon>Pseudomonadati</taxon>
        <taxon>Pseudomonadota</taxon>
        <taxon>Alphaproteobacteria</taxon>
        <taxon>Hyphomicrobiales</taxon>
        <taxon>Xanthobacteraceae</taxon>
        <taxon>Labrys</taxon>
    </lineage>
</organism>
<dbReference type="PANTHER" id="PTHR43745:SF2">
    <property type="entry name" value="NITROREDUCTASE MJ1384-RELATED"/>
    <property type="match status" value="1"/>
</dbReference>
<sequence length="218" mass="23030">MSAPATTEPSPLRAVLLPPPAGEGDLTVSAALKRRTTTRAFRPTSLPAQLLSDLLWAACGVNREVGPFGGSGRTAASASNSQEIDVYVALDEGTYLYDAVGNRLTPIVGGDLRGEALTLGQRMVGPKAPVQLVYVVDIEKLTHTTGFQEPGLHDGDIQKSYYYVDTGIIAANVYLFAAAQGLGAWFHNCDRPGLAAALRLRDGQRVLFAQSVGYPAGS</sequence>